<evidence type="ECO:0000256" key="14">
    <source>
        <dbReference type="PROSITE-ProRule" id="PRU00175"/>
    </source>
</evidence>
<dbReference type="InterPro" id="IPR015943">
    <property type="entry name" value="WD40/YVTN_repeat-like_dom_sf"/>
</dbReference>
<dbReference type="Proteomes" id="UP001329430">
    <property type="component" value="Chromosome 6"/>
</dbReference>
<gene>
    <name evidence="18" type="ORF">RI129_009139</name>
</gene>
<dbReference type="CDD" id="cd16450">
    <property type="entry name" value="mRING-C3HGC3_RFWD3"/>
    <property type="match status" value="1"/>
</dbReference>
<keyword evidence="8" id="KW-0227">DNA damage</keyword>
<dbReference type="PANTHER" id="PTHR16047">
    <property type="entry name" value="RFWD3 PROTEIN"/>
    <property type="match status" value="1"/>
</dbReference>
<keyword evidence="7" id="KW-0677">Repeat</keyword>
<evidence type="ECO:0000256" key="12">
    <source>
        <dbReference type="ARBA" id="ARBA00023204"/>
    </source>
</evidence>
<evidence type="ECO:0000256" key="10">
    <source>
        <dbReference type="ARBA" id="ARBA00022786"/>
    </source>
</evidence>
<evidence type="ECO:0000256" key="11">
    <source>
        <dbReference type="ARBA" id="ARBA00022833"/>
    </source>
</evidence>
<comment type="subcellular location">
    <subcellularLocation>
        <location evidence="2">Cytoplasm</location>
    </subcellularLocation>
    <subcellularLocation>
        <location evidence="1">Nucleus</location>
        <location evidence="1">PML body</location>
    </subcellularLocation>
</comment>
<evidence type="ECO:0000313" key="18">
    <source>
        <dbReference type="EMBL" id="KAK5642972.1"/>
    </source>
</evidence>
<dbReference type="GO" id="GO:0008270">
    <property type="term" value="F:zinc ion binding"/>
    <property type="evidence" value="ECO:0007669"/>
    <property type="project" value="UniProtKB-KW"/>
</dbReference>
<dbReference type="SUPFAM" id="SSF50998">
    <property type="entry name" value="Quinoprotein alcohol dehydrogenase-like"/>
    <property type="match status" value="1"/>
</dbReference>
<dbReference type="AlphaFoldDB" id="A0AAN7V8M2"/>
<evidence type="ECO:0000256" key="8">
    <source>
        <dbReference type="ARBA" id="ARBA00022763"/>
    </source>
</evidence>
<dbReference type="InterPro" id="IPR037381">
    <property type="entry name" value="RFWD3"/>
</dbReference>
<keyword evidence="4" id="KW-0963">Cytoplasm</keyword>
<dbReference type="InterPro" id="IPR001841">
    <property type="entry name" value="Znf_RING"/>
</dbReference>
<dbReference type="InterPro" id="IPR011047">
    <property type="entry name" value="Quinoprotein_ADH-like_sf"/>
</dbReference>
<evidence type="ECO:0000256" key="1">
    <source>
        <dbReference type="ARBA" id="ARBA00004322"/>
    </source>
</evidence>
<keyword evidence="9 14" id="KW-0479">Metal-binding</keyword>
<dbReference type="GO" id="GO:0004842">
    <property type="term" value="F:ubiquitin-protein transferase activity"/>
    <property type="evidence" value="ECO:0007669"/>
    <property type="project" value="InterPro"/>
</dbReference>
<dbReference type="PANTHER" id="PTHR16047:SF7">
    <property type="entry name" value="E3 UBIQUITIN-PROTEIN LIGASE RFWD3"/>
    <property type="match status" value="1"/>
</dbReference>
<organism evidence="18 19">
    <name type="scientific">Pyrocoelia pectoralis</name>
    <dbReference type="NCBI Taxonomy" id="417401"/>
    <lineage>
        <taxon>Eukaryota</taxon>
        <taxon>Metazoa</taxon>
        <taxon>Ecdysozoa</taxon>
        <taxon>Arthropoda</taxon>
        <taxon>Hexapoda</taxon>
        <taxon>Insecta</taxon>
        <taxon>Pterygota</taxon>
        <taxon>Neoptera</taxon>
        <taxon>Endopterygota</taxon>
        <taxon>Coleoptera</taxon>
        <taxon>Polyphaga</taxon>
        <taxon>Elateriformia</taxon>
        <taxon>Elateroidea</taxon>
        <taxon>Lampyridae</taxon>
        <taxon>Lampyrinae</taxon>
        <taxon>Pyrocoelia</taxon>
    </lineage>
</organism>
<proteinExistence type="predicted"/>
<keyword evidence="13" id="KW-0539">Nucleus</keyword>
<evidence type="ECO:0000259" key="17">
    <source>
        <dbReference type="PROSITE" id="PS50089"/>
    </source>
</evidence>
<dbReference type="PROSITE" id="PS50089">
    <property type="entry name" value="ZF_RING_2"/>
    <property type="match status" value="1"/>
</dbReference>
<evidence type="ECO:0000256" key="7">
    <source>
        <dbReference type="ARBA" id="ARBA00022737"/>
    </source>
</evidence>
<dbReference type="Gene3D" id="3.30.40.10">
    <property type="entry name" value="Zinc/RING finger domain, C3HC4 (zinc finger)"/>
    <property type="match status" value="1"/>
</dbReference>
<evidence type="ECO:0000256" key="3">
    <source>
        <dbReference type="ARBA" id="ARBA00004906"/>
    </source>
</evidence>
<evidence type="ECO:0000256" key="16">
    <source>
        <dbReference type="SAM" id="MobiDB-lite"/>
    </source>
</evidence>
<sequence>MDIDDDSVSPQPSPMTYAANRSSTPLPLQSSKFSSDNHLASSSIEHCGDNGSSSNNHQLCPICLESWENFGNHRICVLKCGHYFGYSCIRRWLTDEGKTCPTCKVRSSPKYIRFIYLKKLIVTDYSGLGRLKEELKNVKEEKKEKEIELLRVICRENALKQRSEELKRYDEYLTRVLDQSETLIGTNSNLHVNLYLDKSLELCQNGGCRVIDYFGRDNVLLASVTSSNGLFPGFGAKKIDINTYKPTTYIALHSQAIRDMKFHFEFPWLLSVSLDKTAKIACISSATNSFCTYHSDSPLWSCSWDYNNPNYLYVGTKQGSVLKLDIRQFSAPVCTLDIPGDKCPVLSVISIPPDSNKAIPNGGIISCKLNSVWVFPNNHDQYSAPCSLPLEGPFTYMTYDSNTKQFLISSRPNSHCSYSRYYVGHLDNTPNGLSYSTAHVLKGSKIQTYLSRSCFVNHNSNQFVSVYQESEQNFCLWDVNTGNKVSSAVARDHIFDICNVHTSTNNLIISLTEKKIMFHKFS</sequence>
<evidence type="ECO:0000256" key="6">
    <source>
        <dbReference type="ARBA" id="ARBA00022679"/>
    </source>
</evidence>
<dbReference type="SUPFAM" id="SSF57850">
    <property type="entry name" value="RING/U-box"/>
    <property type="match status" value="1"/>
</dbReference>
<feature type="domain" description="RING-type" evidence="17">
    <location>
        <begin position="60"/>
        <end position="104"/>
    </location>
</feature>
<evidence type="ECO:0000256" key="4">
    <source>
        <dbReference type="ARBA" id="ARBA00022490"/>
    </source>
</evidence>
<reference evidence="18 19" key="1">
    <citation type="journal article" date="2024" name="Insects">
        <title>An Improved Chromosome-Level Genome Assembly of the Firefly Pyrocoelia pectoralis.</title>
        <authorList>
            <person name="Fu X."/>
            <person name="Meyer-Rochow V.B."/>
            <person name="Ballantyne L."/>
            <person name="Zhu X."/>
        </authorList>
    </citation>
    <scope>NUCLEOTIDE SEQUENCE [LARGE SCALE GENOMIC DNA]</scope>
    <source>
        <tissue evidence="18">Whole body</tissue>
    </source>
</reference>
<dbReference type="Pfam" id="PF23419">
    <property type="entry name" value="WD40_RFWD3"/>
    <property type="match status" value="1"/>
</dbReference>
<feature type="coiled-coil region" evidence="15">
    <location>
        <begin position="128"/>
        <end position="155"/>
    </location>
</feature>
<accession>A0AAN7V8M2</accession>
<evidence type="ECO:0000256" key="13">
    <source>
        <dbReference type="ARBA" id="ARBA00023242"/>
    </source>
</evidence>
<evidence type="ECO:0000256" key="15">
    <source>
        <dbReference type="SAM" id="Coils"/>
    </source>
</evidence>
<dbReference type="EMBL" id="JAVRBK010000006">
    <property type="protein sequence ID" value="KAK5642972.1"/>
    <property type="molecule type" value="Genomic_DNA"/>
</dbReference>
<keyword evidence="12" id="KW-0234">DNA repair</keyword>
<keyword evidence="19" id="KW-1185">Reference proteome</keyword>
<evidence type="ECO:0000313" key="19">
    <source>
        <dbReference type="Proteomes" id="UP001329430"/>
    </source>
</evidence>
<dbReference type="SMART" id="SM00320">
    <property type="entry name" value="WD40"/>
    <property type="match status" value="2"/>
</dbReference>
<keyword evidence="11" id="KW-0862">Zinc</keyword>
<feature type="compositionally biased region" description="Polar residues" evidence="16">
    <location>
        <begin position="19"/>
        <end position="36"/>
    </location>
</feature>
<keyword evidence="10" id="KW-0833">Ubl conjugation pathway</keyword>
<dbReference type="GO" id="GO:0016567">
    <property type="term" value="P:protein ubiquitination"/>
    <property type="evidence" value="ECO:0007669"/>
    <property type="project" value="InterPro"/>
</dbReference>
<dbReference type="SMART" id="SM00184">
    <property type="entry name" value="RING"/>
    <property type="match status" value="1"/>
</dbReference>
<dbReference type="Pfam" id="PF13639">
    <property type="entry name" value="zf-RING_2"/>
    <property type="match status" value="1"/>
</dbReference>
<feature type="region of interest" description="Disordered" evidence="16">
    <location>
        <begin position="1"/>
        <end position="36"/>
    </location>
</feature>
<dbReference type="GO" id="GO:0016605">
    <property type="term" value="C:PML body"/>
    <property type="evidence" value="ECO:0007669"/>
    <property type="project" value="UniProtKB-SubCell"/>
</dbReference>
<evidence type="ECO:0000256" key="5">
    <source>
        <dbReference type="ARBA" id="ARBA00022574"/>
    </source>
</evidence>
<dbReference type="InterPro" id="IPR013083">
    <property type="entry name" value="Znf_RING/FYVE/PHD"/>
</dbReference>
<evidence type="ECO:0000256" key="2">
    <source>
        <dbReference type="ARBA" id="ARBA00004496"/>
    </source>
</evidence>
<keyword evidence="15" id="KW-0175">Coiled coil</keyword>
<comment type="pathway">
    <text evidence="3">Protein modification; protein ubiquitination.</text>
</comment>
<keyword evidence="5" id="KW-0853">WD repeat</keyword>
<dbReference type="InterPro" id="IPR001680">
    <property type="entry name" value="WD40_rpt"/>
</dbReference>
<dbReference type="Gene3D" id="2.130.10.10">
    <property type="entry name" value="YVTN repeat-like/Quinoprotein amine dehydrogenase"/>
    <property type="match status" value="1"/>
</dbReference>
<name>A0AAN7V8M2_9COLE</name>
<keyword evidence="6" id="KW-0808">Transferase</keyword>
<keyword evidence="9 14" id="KW-0863">Zinc-finger</keyword>
<dbReference type="InterPro" id="IPR056527">
    <property type="entry name" value="WD40_RFWD3"/>
</dbReference>
<evidence type="ECO:0000256" key="9">
    <source>
        <dbReference type="ARBA" id="ARBA00022771"/>
    </source>
</evidence>
<protein>
    <recommendedName>
        <fullName evidence="17">RING-type domain-containing protein</fullName>
    </recommendedName>
</protein>
<dbReference type="GO" id="GO:0005737">
    <property type="term" value="C:cytoplasm"/>
    <property type="evidence" value="ECO:0007669"/>
    <property type="project" value="UniProtKB-SubCell"/>
</dbReference>
<dbReference type="GO" id="GO:0036297">
    <property type="term" value="P:interstrand cross-link repair"/>
    <property type="evidence" value="ECO:0007669"/>
    <property type="project" value="InterPro"/>
</dbReference>
<comment type="caution">
    <text evidence="18">The sequence shown here is derived from an EMBL/GenBank/DDBJ whole genome shotgun (WGS) entry which is preliminary data.</text>
</comment>